<gene>
    <name evidence="2" type="ORF">SPM_001465</name>
</gene>
<dbReference type="AlphaFoldDB" id="A0AAI9X0Z3"/>
<protein>
    <submittedName>
        <fullName evidence="2">Uncharacterized protein</fullName>
    </submittedName>
</protein>
<reference evidence="2 3" key="1">
    <citation type="journal article" date="2012" name="J. Proteome Res.">
        <title>Application of Spiroplasma melliferum proteogenomic profiling for the discovery of virulence factors and pathogenicity mechanisms in host-associated spiroplasmas.</title>
        <authorList>
            <person name="Alexeev D."/>
            <person name="Kostrjukova E."/>
            <person name="Aliper A."/>
            <person name="Popenko A."/>
            <person name="Bazaleev N."/>
            <person name="Tyakht A."/>
            <person name="Selezneva O."/>
            <person name="Akopian T."/>
            <person name="Prichodko E."/>
            <person name="Kondratov I."/>
            <person name="Chukin M."/>
            <person name="Demina I."/>
            <person name="Galyamina M."/>
            <person name="Kamashev D."/>
            <person name="Vanyushkina A."/>
            <person name="Ladygina V."/>
            <person name="Levitskii S."/>
            <person name="Lazarev V."/>
            <person name="Govorun V."/>
        </authorList>
    </citation>
    <scope>NUCLEOTIDE SEQUENCE [LARGE SCALE GENOMIC DNA]</scope>
    <source>
        <strain evidence="2 3">KC3</strain>
    </source>
</reference>
<sequence>MKKNQNITIIIILVTILIIICSIVGLFWCVLKGDNHIDYAKHSDCLLYRNHSKEKINLSNSNNNQLMEGTFQSFNHKFKKKILLTDEDFAFIHRCENNMTYRASQMAINNFNEKRKFNYFQTIADIVHGVTNNKFYSYQFAEMVAAAAADKQKLFINSLITFANLLVNIYSFSIFQKLWYSIEFNNDIIKSNESNDNKPLAVTKLKKNGHYLAQCMIISHRTLQEHVNKKQYEIGFHSTSDNISTIIHEIGHAIANYALVWPTDRIYFNHNINADTGQCICESSSDRLNIRAFITNPGDLLVQYLGHQVGISNNAPFQQQLAAWAFIQSGYGRTSDNDELFAEGFAQWMLTPDEQKGLNWEILNEFYTTYFKNYYCLN</sequence>
<comment type="caution">
    <text evidence="2">The sequence shown here is derived from an EMBL/GenBank/DDBJ whole genome shotgun (WGS) entry which is preliminary data.</text>
</comment>
<feature type="transmembrane region" description="Helical" evidence="1">
    <location>
        <begin position="7"/>
        <end position="28"/>
    </location>
</feature>
<keyword evidence="1" id="KW-0812">Transmembrane</keyword>
<evidence type="ECO:0000313" key="2">
    <source>
        <dbReference type="EMBL" id="KAI92726.1"/>
    </source>
</evidence>
<proteinExistence type="predicted"/>
<evidence type="ECO:0000313" key="3">
    <source>
        <dbReference type="Proteomes" id="UP000004057"/>
    </source>
</evidence>
<dbReference type="EMBL" id="AGBZ02000001">
    <property type="protein sequence ID" value="KAI92726.1"/>
    <property type="molecule type" value="Genomic_DNA"/>
</dbReference>
<keyword evidence="1" id="KW-1133">Transmembrane helix</keyword>
<evidence type="ECO:0000256" key="1">
    <source>
        <dbReference type="SAM" id="Phobius"/>
    </source>
</evidence>
<name>A0AAI9X0Z3_SPIME</name>
<keyword evidence="1" id="KW-0472">Membrane</keyword>
<accession>A0AAI9X0Z3</accession>
<dbReference type="RefSeq" id="WP_004027824.1">
    <property type="nucleotide sequence ID" value="NZ_AGBZ02000001.1"/>
</dbReference>
<organism evidence="2 3">
    <name type="scientific">Spiroplasma melliferum KC3</name>
    <dbReference type="NCBI Taxonomy" id="570509"/>
    <lineage>
        <taxon>Bacteria</taxon>
        <taxon>Bacillati</taxon>
        <taxon>Mycoplasmatota</taxon>
        <taxon>Mollicutes</taxon>
        <taxon>Entomoplasmatales</taxon>
        <taxon>Spiroplasmataceae</taxon>
        <taxon>Spiroplasma</taxon>
    </lineage>
</organism>
<dbReference type="Proteomes" id="UP000004057">
    <property type="component" value="Unassembled WGS sequence"/>
</dbReference>